<dbReference type="HOGENOM" id="CLU_2559392_0_0_1"/>
<dbReference type="EMBL" id="DS178280">
    <property type="protein sequence ID" value="EFP81944.2"/>
    <property type="molecule type" value="Genomic_DNA"/>
</dbReference>
<dbReference type="KEGG" id="pgr:PGTG_08193"/>
<gene>
    <name evidence="1" type="ORF">PGTG_08193</name>
</gene>
<dbReference type="VEuPathDB" id="FungiDB:PGTG_08193"/>
<organism evidence="1 2">
    <name type="scientific">Puccinia graminis f. sp. tritici (strain CRL 75-36-700-3 / race SCCL)</name>
    <name type="common">Black stem rust fungus</name>
    <dbReference type="NCBI Taxonomy" id="418459"/>
    <lineage>
        <taxon>Eukaryota</taxon>
        <taxon>Fungi</taxon>
        <taxon>Dikarya</taxon>
        <taxon>Basidiomycota</taxon>
        <taxon>Pucciniomycotina</taxon>
        <taxon>Pucciniomycetes</taxon>
        <taxon>Pucciniales</taxon>
        <taxon>Pucciniaceae</taxon>
        <taxon>Puccinia</taxon>
    </lineage>
</organism>
<dbReference type="Proteomes" id="UP000008783">
    <property type="component" value="Unassembled WGS sequence"/>
</dbReference>
<proteinExistence type="predicted"/>
<dbReference type="PANTHER" id="PTHR48472:SF1">
    <property type="entry name" value="TC1-LIKE TRANSPOSASE DDE DOMAIN-CONTAINING PROTEIN"/>
    <property type="match status" value="1"/>
</dbReference>
<dbReference type="GeneID" id="10534144"/>
<reference evidence="2" key="2">
    <citation type="journal article" date="2011" name="Proc. Natl. Acad. Sci. U.S.A.">
        <title>Obligate biotrophy features unraveled by the genomic analysis of rust fungi.</title>
        <authorList>
            <person name="Duplessis S."/>
            <person name="Cuomo C.A."/>
            <person name="Lin Y.-C."/>
            <person name="Aerts A."/>
            <person name="Tisserant E."/>
            <person name="Veneault-Fourrey C."/>
            <person name="Joly D.L."/>
            <person name="Hacquard S."/>
            <person name="Amselem J."/>
            <person name="Cantarel B.L."/>
            <person name="Chiu R."/>
            <person name="Coutinho P.M."/>
            <person name="Feau N."/>
            <person name="Field M."/>
            <person name="Frey P."/>
            <person name="Gelhaye E."/>
            <person name="Goldberg J."/>
            <person name="Grabherr M.G."/>
            <person name="Kodira C.D."/>
            <person name="Kohler A."/>
            <person name="Kuees U."/>
            <person name="Lindquist E.A."/>
            <person name="Lucas S.M."/>
            <person name="Mago R."/>
            <person name="Mauceli E."/>
            <person name="Morin E."/>
            <person name="Murat C."/>
            <person name="Pangilinan J.L."/>
            <person name="Park R."/>
            <person name="Pearson M."/>
            <person name="Quesneville H."/>
            <person name="Rouhier N."/>
            <person name="Sakthikumar S."/>
            <person name="Salamov A.A."/>
            <person name="Schmutz J."/>
            <person name="Selles B."/>
            <person name="Shapiro H."/>
            <person name="Tanguay P."/>
            <person name="Tuskan G.A."/>
            <person name="Henrissat B."/>
            <person name="Van de Peer Y."/>
            <person name="Rouze P."/>
            <person name="Ellis J.G."/>
            <person name="Dodds P.N."/>
            <person name="Schein J.E."/>
            <person name="Zhong S."/>
            <person name="Hamelin R.C."/>
            <person name="Grigoriev I.V."/>
            <person name="Szabo L.J."/>
            <person name="Martin F."/>
        </authorList>
    </citation>
    <scope>NUCLEOTIDE SEQUENCE [LARGE SCALE GENOMIC DNA]</scope>
    <source>
        <strain evidence="2">CRL 75-36-700-3 / race SCCL</strain>
    </source>
</reference>
<reference key="1">
    <citation type="submission" date="2007-01" db="EMBL/GenBank/DDBJ databases">
        <title>The Genome Sequence of Puccinia graminis f. sp. tritici Strain CRL 75-36-700-3.</title>
        <authorList>
            <consortium name="The Broad Institute Genome Sequencing Platform"/>
            <person name="Birren B."/>
            <person name="Lander E."/>
            <person name="Galagan J."/>
            <person name="Nusbaum C."/>
            <person name="Devon K."/>
            <person name="Cuomo C."/>
            <person name="Jaffe D."/>
            <person name="Butler J."/>
            <person name="Alvarez P."/>
            <person name="Gnerre S."/>
            <person name="Grabherr M."/>
            <person name="Mauceli E."/>
            <person name="Brockman W."/>
            <person name="Young S."/>
            <person name="LaButti K."/>
            <person name="Sykes S."/>
            <person name="DeCaprio D."/>
            <person name="Crawford M."/>
            <person name="Koehrsen M."/>
            <person name="Engels R."/>
            <person name="Montgomery P."/>
            <person name="Pearson M."/>
            <person name="Howarth C."/>
            <person name="Larson L."/>
            <person name="White J."/>
            <person name="Zeng Q."/>
            <person name="Kodira C."/>
            <person name="Yandava C."/>
            <person name="Alvarado L."/>
            <person name="O'Leary S."/>
            <person name="Szabo L."/>
            <person name="Dean R."/>
            <person name="Schein J."/>
        </authorList>
    </citation>
    <scope>NUCLEOTIDE SEQUENCE</scope>
    <source>
        <strain>CRL 75-36-700-3</strain>
    </source>
</reference>
<accession>E3KCJ6</accession>
<name>E3KCJ6_PUCGT</name>
<protein>
    <submittedName>
        <fullName evidence="1">Uncharacterized protein</fullName>
    </submittedName>
</protein>
<dbReference type="AlphaFoldDB" id="E3KCJ6"/>
<dbReference type="RefSeq" id="XP_003326363.2">
    <property type="nucleotide sequence ID" value="XM_003326315.2"/>
</dbReference>
<evidence type="ECO:0000313" key="1">
    <source>
        <dbReference type="EMBL" id="EFP81944.2"/>
    </source>
</evidence>
<dbReference type="eggNOG" id="KOG0017">
    <property type="taxonomic scope" value="Eukaryota"/>
</dbReference>
<keyword evidence="2" id="KW-1185">Reference proteome</keyword>
<dbReference type="OrthoDB" id="2506496at2759"/>
<sequence length="82" mass="9867">MPRRYINPYVKLLAVDSIYRWAEVFERTGCVIRDPDEYQPFGPNLKIPEDVQDSLQEHLQENPTAYLDEIQEWLYEQHEILT</sequence>
<dbReference type="InParanoid" id="E3KCJ6"/>
<dbReference type="PANTHER" id="PTHR48472">
    <property type="entry name" value="TC1-LIKE TRANSPOSASE DDE DOMAIN-CONTAINING PROTEIN"/>
    <property type="match status" value="1"/>
</dbReference>
<evidence type="ECO:0000313" key="2">
    <source>
        <dbReference type="Proteomes" id="UP000008783"/>
    </source>
</evidence>